<name>S2RAD5_LACPA</name>
<comment type="caution">
    <text evidence="1">The sequence shown here is derived from an EMBL/GenBank/DDBJ whole genome shotgun (WGS) entry which is preliminary data.</text>
</comment>
<proteinExistence type="predicted"/>
<evidence type="ECO:0000313" key="2">
    <source>
        <dbReference type="Proteomes" id="UP000014243"/>
    </source>
</evidence>
<accession>S2RAD5</accession>
<evidence type="ECO:0000313" key="1">
    <source>
        <dbReference type="EMBL" id="EPC74190.1"/>
    </source>
</evidence>
<dbReference type="AlphaFoldDB" id="S2RAD5"/>
<organism evidence="1 2">
    <name type="scientific">Lacticaseibacillus paracasei subsp. paracasei Lpp126</name>
    <dbReference type="NCBI Taxonomy" id="1256206"/>
    <lineage>
        <taxon>Bacteria</taxon>
        <taxon>Bacillati</taxon>
        <taxon>Bacillota</taxon>
        <taxon>Bacilli</taxon>
        <taxon>Lactobacillales</taxon>
        <taxon>Lactobacillaceae</taxon>
        <taxon>Lacticaseibacillus</taxon>
    </lineage>
</organism>
<dbReference type="EMBL" id="ANKC01000849">
    <property type="protein sequence ID" value="EPC74190.1"/>
    <property type="molecule type" value="Genomic_DNA"/>
</dbReference>
<feature type="non-terminal residue" evidence="1">
    <location>
        <position position="1"/>
    </location>
</feature>
<protein>
    <submittedName>
        <fullName evidence="1">Uncharacterized protein</fullName>
    </submittedName>
</protein>
<gene>
    <name evidence="1" type="ORF">Lpp126_11910</name>
</gene>
<sequence>DDVHLQATLAALNDFLNGQFSPTIGASQYREVPLPTKPKL</sequence>
<dbReference type="PATRIC" id="fig|1256206.3.peg.1833"/>
<reference evidence="1 2" key="1">
    <citation type="journal article" date="2013" name="PLoS ONE">
        <title>Lactobacillus paracasei comparative genomics: towards species pan-genome definition and exploitation of diversity.</title>
        <authorList>
            <person name="Smokvina T."/>
            <person name="Wels M."/>
            <person name="Polka J."/>
            <person name="Chervaux C."/>
            <person name="Brisse S."/>
            <person name="Boekhorst J."/>
            <person name="van Hylckama Vlieg J.E."/>
            <person name="Siezen R.J."/>
        </authorList>
    </citation>
    <scope>NUCLEOTIDE SEQUENCE [LARGE SCALE GENOMIC DNA]</scope>
    <source>
        <strain evidence="1 2">Lpp126</strain>
    </source>
</reference>
<dbReference type="Proteomes" id="UP000014243">
    <property type="component" value="Unassembled WGS sequence"/>
</dbReference>